<reference evidence="2 3" key="1">
    <citation type="submission" date="2016-01" db="EMBL/GenBank/DDBJ databases">
        <title>Genome sequence of the yeast Holleya sinecauda.</title>
        <authorList>
            <person name="Dietrich F.S."/>
        </authorList>
    </citation>
    <scope>NUCLEOTIDE SEQUENCE [LARGE SCALE GENOMIC DNA]</scope>
    <source>
        <strain evidence="2 3">ATCC 58844</strain>
    </source>
</reference>
<evidence type="ECO:0000313" key="2">
    <source>
        <dbReference type="EMBL" id="AMD20097.1"/>
    </source>
</evidence>
<keyword evidence="3" id="KW-1185">Reference proteome</keyword>
<feature type="transmembrane region" description="Helical" evidence="1">
    <location>
        <begin position="357"/>
        <end position="382"/>
    </location>
</feature>
<gene>
    <name evidence="2" type="ORF">AW171_hschr31967</name>
</gene>
<name>A0A0X8HRH6_9SACH</name>
<feature type="transmembrane region" description="Helical" evidence="1">
    <location>
        <begin position="311"/>
        <end position="337"/>
    </location>
</feature>
<accession>A0A0X8HRH6</accession>
<keyword evidence="1" id="KW-0812">Transmembrane</keyword>
<feature type="transmembrane region" description="Helical" evidence="1">
    <location>
        <begin position="21"/>
        <end position="41"/>
    </location>
</feature>
<proteinExistence type="predicted"/>
<evidence type="ECO:0000313" key="3">
    <source>
        <dbReference type="Proteomes" id="UP000243052"/>
    </source>
</evidence>
<organism evidence="2 3">
    <name type="scientific">Eremothecium sinecaudum</name>
    <dbReference type="NCBI Taxonomy" id="45286"/>
    <lineage>
        <taxon>Eukaryota</taxon>
        <taxon>Fungi</taxon>
        <taxon>Dikarya</taxon>
        <taxon>Ascomycota</taxon>
        <taxon>Saccharomycotina</taxon>
        <taxon>Saccharomycetes</taxon>
        <taxon>Saccharomycetales</taxon>
        <taxon>Saccharomycetaceae</taxon>
        <taxon>Eremothecium</taxon>
    </lineage>
</organism>
<evidence type="ECO:0000256" key="1">
    <source>
        <dbReference type="SAM" id="Phobius"/>
    </source>
</evidence>
<dbReference type="OrthoDB" id="4033420at2759"/>
<protein>
    <submittedName>
        <fullName evidence="2">HCL054Wp</fullName>
    </submittedName>
</protein>
<dbReference type="EMBL" id="CP014243">
    <property type="protein sequence ID" value="AMD20097.1"/>
    <property type="molecule type" value="Genomic_DNA"/>
</dbReference>
<dbReference type="Proteomes" id="UP000243052">
    <property type="component" value="Chromosome iii"/>
</dbReference>
<dbReference type="GeneID" id="28723330"/>
<keyword evidence="1" id="KW-1133">Transmembrane helix</keyword>
<feature type="transmembrane region" description="Helical" evidence="1">
    <location>
        <begin position="97"/>
        <end position="118"/>
    </location>
</feature>
<feature type="transmembrane region" description="Helical" evidence="1">
    <location>
        <begin position="464"/>
        <end position="484"/>
    </location>
</feature>
<dbReference type="AlphaFoldDB" id="A0A0X8HRH6"/>
<keyword evidence="1" id="KW-0472">Membrane</keyword>
<dbReference type="RefSeq" id="XP_017987093.1">
    <property type="nucleotide sequence ID" value="XM_018131019.1"/>
</dbReference>
<sequence>MCRTNYVASFFMPLILSSRPYISNWTIISMLLSVLLVYSGSSLYASWYNDPTMFRPNPQDYFRTSLLGFLSPVLIYFVKTFILNLHSSEKFSVLNMAFDYVVTDWFMLLIVIALAYPQVQEGGIGATPLLLGKEDGPILWHIIPRQAYLFGLCWAANELLLSMLGNLNAYEEVPMTECGTSTSLDCKQLLNGSCEELDTLRNSISLSKCMDVRRNSSKISDNIYNTSAKRKKSAGYGSICDTGRIIDDDAVVIAFSTDSMNFLKDLEGRHPTWLQSREIGSRGGRYNHDEYNGVIYFSRISTTRCFWRKLLIANVVVLAYILETVGQALIMSIYFTYVPNHDELFTGPVLYFGKKSSVFFMLTVVLPFSILNFLYHALLYYWNNEPLPNTDPERSSTRQSREIGELFSADPTSLNLISSDPDAYFTVDSNYMQNSLADHDDSNKILHKFRCLVLKWRRLAANSWFSVVGSILWSTTVFTLGVLATRK</sequence>
<feature type="transmembrane region" description="Helical" evidence="1">
    <location>
        <begin position="61"/>
        <end position="85"/>
    </location>
</feature>